<evidence type="ECO:0000256" key="5">
    <source>
        <dbReference type="ARBA" id="ARBA00023136"/>
    </source>
</evidence>
<dbReference type="GO" id="GO:0055085">
    <property type="term" value="P:transmembrane transport"/>
    <property type="evidence" value="ECO:0007669"/>
    <property type="project" value="InterPro"/>
</dbReference>
<feature type="transmembrane region" description="Helical" evidence="6">
    <location>
        <begin position="338"/>
        <end position="363"/>
    </location>
</feature>
<proteinExistence type="predicted"/>
<evidence type="ECO:0000256" key="4">
    <source>
        <dbReference type="ARBA" id="ARBA00022989"/>
    </source>
</evidence>
<evidence type="ECO:0000313" key="8">
    <source>
        <dbReference type="Proteomes" id="UP000464495"/>
    </source>
</evidence>
<dbReference type="PANTHER" id="PTHR33529">
    <property type="entry name" value="SLR0882 PROTEIN-RELATED"/>
    <property type="match status" value="1"/>
</dbReference>
<dbReference type="NCBIfam" id="TIGR04408">
    <property type="entry name" value="LptG_lptG"/>
    <property type="match status" value="1"/>
</dbReference>
<evidence type="ECO:0000256" key="3">
    <source>
        <dbReference type="ARBA" id="ARBA00022692"/>
    </source>
</evidence>
<dbReference type="GO" id="GO:0043190">
    <property type="term" value="C:ATP-binding cassette (ABC) transporter complex"/>
    <property type="evidence" value="ECO:0007669"/>
    <property type="project" value="InterPro"/>
</dbReference>
<gene>
    <name evidence="7" type="primary">lptG</name>
    <name evidence="7" type="ORF">GO499_06735</name>
</gene>
<keyword evidence="8" id="KW-1185">Reference proteome</keyword>
<keyword evidence="3 6" id="KW-0812">Transmembrane</keyword>
<dbReference type="PANTHER" id="PTHR33529:SF2">
    <property type="entry name" value="LIPOPOLYSACCHARIDE EXPORT SYSTEM PERMEASE PROTEIN LPTG"/>
    <property type="match status" value="1"/>
</dbReference>
<accession>A0A6P1SWV0</accession>
<comment type="subcellular location">
    <subcellularLocation>
        <location evidence="1">Cell membrane</location>
        <topology evidence="1">Multi-pass membrane protein</topology>
    </subcellularLocation>
</comment>
<keyword evidence="5 6" id="KW-0472">Membrane</keyword>
<dbReference type="KEGG" id="amaq:GO499_06735"/>
<feature type="transmembrane region" description="Helical" evidence="6">
    <location>
        <begin position="53"/>
        <end position="79"/>
    </location>
</feature>
<sequence length="366" mass="39892">MTLSRYLLRVFLSRTILVLVVLFFIVALMMFIESLRRAGRADAGFDFALKLTVLEVAPVMAQVFPLVLMLGALATFQALSRSSELVIIRAAGVSALRFLTVPVLAAVVIGVLAVLFFSPIVALSKAGATAMREEASRSGRNVLSLNEDALWLRQGTLEGQSVIQANRASADGRVLFSVRLHQFDPDNRLTARIEANSATLTPDSWILRGVRRWELAATADGSLGEAEQIVELRVPTNLSTEQILDNFAPPESVSFWALPGFIRQLERAGFSGRRHRLYFQSELARPALFAAMVLIGAGFSLRHARFGQTGVMILLSIFAGFLLYFFKDLSESLGNSGDIPIILAAWAPPAVAILLALGLLLHLEDG</sequence>
<organism evidence="7 8">
    <name type="scientific">Algicella marina</name>
    <dbReference type="NCBI Taxonomy" id="2683284"/>
    <lineage>
        <taxon>Bacteria</taxon>
        <taxon>Pseudomonadati</taxon>
        <taxon>Pseudomonadota</taxon>
        <taxon>Alphaproteobacteria</taxon>
        <taxon>Rhodobacterales</taxon>
        <taxon>Paracoccaceae</taxon>
        <taxon>Algicella</taxon>
    </lineage>
</organism>
<evidence type="ECO:0000256" key="1">
    <source>
        <dbReference type="ARBA" id="ARBA00004651"/>
    </source>
</evidence>
<keyword evidence="2" id="KW-1003">Cell membrane</keyword>
<feature type="transmembrane region" description="Helical" evidence="6">
    <location>
        <begin position="6"/>
        <end position="32"/>
    </location>
</feature>
<feature type="transmembrane region" description="Helical" evidence="6">
    <location>
        <begin position="283"/>
        <end position="301"/>
    </location>
</feature>
<name>A0A6P1SWV0_9RHOB</name>
<dbReference type="InterPro" id="IPR030923">
    <property type="entry name" value="LptG"/>
</dbReference>
<dbReference type="Proteomes" id="UP000464495">
    <property type="component" value="Chromosome"/>
</dbReference>
<dbReference type="GO" id="GO:0015920">
    <property type="term" value="P:lipopolysaccharide transport"/>
    <property type="evidence" value="ECO:0007669"/>
    <property type="project" value="TreeGrafter"/>
</dbReference>
<evidence type="ECO:0000313" key="7">
    <source>
        <dbReference type="EMBL" id="QHQ34918.1"/>
    </source>
</evidence>
<protein>
    <submittedName>
        <fullName evidence="7">LPS export ABC transporter permease LptG</fullName>
    </submittedName>
</protein>
<evidence type="ECO:0000256" key="2">
    <source>
        <dbReference type="ARBA" id="ARBA00022475"/>
    </source>
</evidence>
<dbReference type="InterPro" id="IPR005495">
    <property type="entry name" value="LptG/LptF_permease"/>
</dbReference>
<feature type="transmembrane region" description="Helical" evidence="6">
    <location>
        <begin position="99"/>
        <end position="123"/>
    </location>
</feature>
<dbReference type="AlphaFoldDB" id="A0A6P1SWV0"/>
<feature type="transmembrane region" description="Helical" evidence="6">
    <location>
        <begin position="307"/>
        <end position="326"/>
    </location>
</feature>
<evidence type="ECO:0000256" key="6">
    <source>
        <dbReference type="SAM" id="Phobius"/>
    </source>
</evidence>
<dbReference type="EMBL" id="CP046620">
    <property type="protein sequence ID" value="QHQ34918.1"/>
    <property type="molecule type" value="Genomic_DNA"/>
</dbReference>
<reference evidence="7 8" key="1">
    <citation type="submission" date="2019-12" db="EMBL/GenBank/DDBJ databases">
        <title>Complete genome sequence of Algicella marina strain 9Alg 56(T) isolated from the red alga Tichocarpus crinitus.</title>
        <authorList>
            <person name="Kim S.-G."/>
            <person name="Nedashkovskaya O.I."/>
        </authorList>
    </citation>
    <scope>NUCLEOTIDE SEQUENCE [LARGE SCALE GENOMIC DNA]</scope>
    <source>
        <strain evidence="7 8">9Alg 56</strain>
    </source>
</reference>
<keyword evidence="4 6" id="KW-1133">Transmembrane helix</keyword>
<dbReference type="RefSeq" id="WP_161861484.1">
    <property type="nucleotide sequence ID" value="NZ_CP046620.1"/>
</dbReference>
<dbReference type="Pfam" id="PF03739">
    <property type="entry name" value="LptF_LptG"/>
    <property type="match status" value="1"/>
</dbReference>